<dbReference type="PIRSF" id="PIRSF017306">
    <property type="entry name" value="Ureidogly_hydro"/>
    <property type="match status" value="1"/>
</dbReference>
<keyword evidence="2 5" id="KW-0659">Purine metabolism</keyword>
<dbReference type="RefSeq" id="WP_107152223.1">
    <property type="nucleotide sequence ID" value="NZ_PYUC01000009.1"/>
</dbReference>
<dbReference type="GO" id="GO:0050385">
    <property type="term" value="F:ureidoglycolate lyase activity"/>
    <property type="evidence" value="ECO:0007669"/>
    <property type="project" value="UniProtKB-UniRule"/>
</dbReference>
<dbReference type="EMBL" id="PYUC01000009">
    <property type="protein sequence ID" value="PTB19164.1"/>
    <property type="molecule type" value="Genomic_DNA"/>
</dbReference>
<dbReference type="InterPro" id="IPR047233">
    <property type="entry name" value="UAH_cupin"/>
</dbReference>
<sequence length="171" mass="18802">MRTLAIEPLTRESFAPFGDVIELEGARHFPINEGTTTRFHDLACVDVTDAGGRPLLNLFRGEPRTLPFEVSMLERHPLGSQAFVPLAGRPYLIVVAPPGPLTPAAIRAFATRGWQGVNYKKGVWHHPLIALEAVSDFVVIDRGGEGHNCDEERLPESLWLTEDALQAATAR</sequence>
<proteinExistence type="inferred from homology"/>
<dbReference type="NCBIfam" id="NF002950">
    <property type="entry name" value="PRK03606.1-3"/>
    <property type="match status" value="1"/>
</dbReference>
<evidence type="ECO:0000256" key="4">
    <source>
        <dbReference type="ARBA" id="ARBA00047684"/>
    </source>
</evidence>
<organism evidence="6 7">
    <name type="scientific">Trinickia symbiotica</name>
    <dbReference type="NCBI Taxonomy" id="863227"/>
    <lineage>
        <taxon>Bacteria</taxon>
        <taxon>Pseudomonadati</taxon>
        <taxon>Pseudomonadota</taxon>
        <taxon>Betaproteobacteria</taxon>
        <taxon>Burkholderiales</taxon>
        <taxon>Burkholderiaceae</taxon>
        <taxon>Trinickia</taxon>
    </lineage>
</organism>
<dbReference type="UniPathway" id="UPA00395"/>
<evidence type="ECO:0000256" key="2">
    <source>
        <dbReference type="ARBA" id="ARBA00022631"/>
    </source>
</evidence>
<comment type="cofactor">
    <cofactor evidence="5">
        <name>Ni(2+)</name>
        <dbReference type="ChEBI" id="CHEBI:49786"/>
    </cofactor>
</comment>
<dbReference type="Proteomes" id="UP000240638">
    <property type="component" value="Unassembled WGS sequence"/>
</dbReference>
<dbReference type="SUPFAM" id="SSF51182">
    <property type="entry name" value="RmlC-like cupins"/>
    <property type="match status" value="1"/>
</dbReference>
<comment type="similarity">
    <text evidence="5">Belongs to the ureidoglycolate lyase family.</text>
</comment>
<name>A0A2T3XRN5_9BURK</name>
<dbReference type="NCBIfam" id="NF009932">
    <property type="entry name" value="PRK13395.1"/>
    <property type="match status" value="1"/>
</dbReference>
<evidence type="ECO:0000313" key="6">
    <source>
        <dbReference type="EMBL" id="PTB19164.1"/>
    </source>
</evidence>
<keyword evidence="3 5" id="KW-0456">Lyase</keyword>
<evidence type="ECO:0000256" key="3">
    <source>
        <dbReference type="ARBA" id="ARBA00023239"/>
    </source>
</evidence>
<accession>A0A2T3XRN5</accession>
<dbReference type="GO" id="GO:0000256">
    <property type="term" value="P:allantoin catabolic process"/>
    <property type="evidence" value="ECO:0007669"/>
    <property type="project" value="UniProtKB-UniRule"/>
</dbReference>
<dbReference type="Gene3D" id="2.60.120.480">
    <property type="entry name" value="Ureidoglycolate hydrolase"/>
    <property type="match status" value="1"/>
</dbReference>
<dbReference type="Pfam" id="PF04115">
    <property type="entry name" value="Ureidogly_lyase"/>
    <property type="match status" value="1"/>
</dbReference>
<dbReference type="InterPro" id="IPR011051">
    <property type="entry name" value="RmlC_Cupin_sf"/>
</dbReference>
<comment type="subunit">
    <text evidence="1 5">Homodimer.</text>
</comment>
<dbReference type="CDD" id="cd20298">
    <property type="entry name" value="cupin_UAH"/>
    <property type="match status" value="1"/>
</dbReference>
<dbReference type="EC" id="4.3.2.3" evidence="5"/>
<dbReference type="InterPro" id="IPR007247">
    <property type="entry name" value="Ureidogly_lyase"/>
</dbReference>
<evidence type="ECO:0000256" key="1">
    <source>
        <dbReference type="ARBA" id="ARBA00011738"/>
    </source>
</evidence>
<comment type="catalytic activity">
    <reaction evidence="4 5">
        <text>(S)-ureidoglycolate = urea + glyoxylate</text>
        <dbReference type="Rhea" id="RHEA:11304"/>
        <dbReference type="ChEBI" id="CHEBI:16199"/>
        <dbReference type="ChEBI" id="CHEBI:36655"/>
        <dbReference type="ChEBI" id="CHEBI:57296"/>
        <dbReference type="EC" id="4.3.2.3"/>
    </reaction>
</comment>
<dbReference type="GO" id="GO:0006145">
    <property type="term" value="P:purine nucleobase catabolic process"/>
    <property type="evidence" value="ECO:0007669"/>
    <property type="project" value="UniProtKB-UniRule"/>
</dbReference>
<dbReference type="PANTHER" id="PTHR21221:SF1">
    <property type="entry name" value="UREIDOGLYCOLATE LYASE"/>
    <property type="match status" value="1"/>
</dbReference>
<dbReference type="PANTHER" id="PTHR21221">
    <property type="entry name" value="UREIDOGLYCOLATE HYDROLASE"/>
    <property type="match status" value="1"/>
</dbReference>
<evidence type="ECO:0000256" key="5">
    <source>
        <dbReference type="HAMAP-Rule" id="MF_00616"/>
    </source>
</evidence>
<dbReference type="InterPro" id="IPR024060">
    <property type="entry name" value="Ureidoglycolate_lyase_dom_sf"/>
</dbReference>
<gene>
    <name evidence="5" type="primary">allA</name>
    <name evidence="6" type="ORF">C9I57_19240</name>
</gene>
<comment type="pathway">
    <text evidence="5">Nitrogen metabolism; (S)-allantoin degradation.</text>
</comment>
<evidence type="ECO:0000313" key="7">
    <source>
        <dbReference type="Proteomes" id="UP000240638"/>
    </source>
</evidence>
<reference evidence="6 7" key="1">
    <citation type="submission" date="2018-03" db="EMBL/GenBank/DDBJ databases">
        <title>Whole genome analyses suggest that Burkholderia sensu lato contains two further novel genera in the rhizoxinica-symbiotica group Mycetohabitans gen. nov., and Trinickia gen. nov.: implications for the evolution of diazotrophy and nodulation in the Burkholderiaceae.</title>
        <authorList>
            <person name="Estrada De Los Santos P."/>
            <person name="Palmer M."/>
            <person name="Chavez-Ramirez B."/>
            <person name="Steenkamp E.T."/>
            <person name="Hirsch A.M."/>
            <person name="Manyaka P."/>
            <person name="Maluk M."/>
            <person name="Lafos M."/>
            <person name="Crook M."/>
            <person name="Gross E."/>
            <person name="Simon M.F."/>
            <person name="Bueno Dos Reis Junior F."/>
            <person name="Poole P.S."/>
            <person name="Venter S.N."/>
            <person name="James E.K."/>
        </authorList>
    </citation>
    <scope>NUCLEOTIDE SEQUENCE [LARGE SCALE GENOMIC DNA]</scope>
    <source>
        <strain evidence="6 7">JPY-366</strain>
    </source>
</reference>
<comment type="function">
    <text evidence="5">Catalyzes the catabolism of the allantoin degradation intermediate (S)-ureidoglycolate, generating urea and glyoxylate. Involved in the utilization of allantoin as nitrogen source.</text>
</comment>
<dbReference type="InterPro" id="IPR023525">
    <property type="entry name" value="Ureidogly_lyase_bac"/>
</dbReference>
<comment type="caution">
    <text evidence="6">The sequence shown here is derived from an EMBL/GenBank/DDBJ whole genome shotgun (WGS) entry which is preliminary data.</text>
</comment>
<dbReference type="GO" id="GO:0004848">
    <property type="term" value="F:ureidoglycolate hydrolase activity"/>
    <property type="evidence" value="ECO:0007669"/>
    <property type="project" value="InterPro"/>
</dbReference>
<dbReference type="AlphaFoldDB" id="A0A2T3XRN5"/>
<dbReference type="HAMAP" id="MF_00616">
    <property type="entry name" value="Ureidogly_lyase"/>
    <property type="match status" value="1"/>
</dbReference>
<protein>
    <recommendedName>
        <fullName evidence="5">Ureidoglycolate lyase</fullName>
        <ecNumber evidence="5">4.3.2.3</ecNumber>
    </recommendedName>
    <alternativeName>
        <fullName evidence="5">Ureidoglycolatase</fullName>
    </alternativeName>
</protein>